<protein>
    <submittedName>
        <fullName evidence="3">Diguanylate cyclase (GGDEF) domain-containing protein</fullName>
    </submittedName>
</protein>
<dbReference type="PANTHER" id="PTHR45138:SF9">
    <property type="entry name" value="DIGUANYLATE CYCLASE DGCM-RELATED"/>
    <property type="match status" value="1"/>
</dbReference>
<dbReference type="CDD" id="cd01949">
    <property type="entry name" value="GGDEF"/>
    <property type="match status" value="1"/>
</dbReference>
<keyword evidence="4" id="KW-1185">Reference proteome</keyword>
<gene>
    <name evidence="3" type="ORF">SAMN04488529_11411</name>
</gene>
<feature type="transmembrane region" description="Helical" evidence="1">
    <location>
        <begin position="194"/>
        <end position="212"/>
    </location>
</feature>
<dbReference type="SUPFAM" id="SSF55073">
    <property type="entry name" value="Nucleotide cyclase"/>
    <property type="match status" value="1"/>
</dbReference>
<reference evidence="3 4" key="1">
    <citation type="submission" date="2016-10" db="EMBL/GenBank/DDBJ databases">
        <authorList>
            <person name="de Groot N.N."/>
        </authorList>
    </citation>
    <scope>NUCLEOTIDE SEQUENCE [LARGE SCALE GENOMIC DNA]</scope>
    <source>
        <strain evidence="3 4">DSM 12272</strain>
    </source>
</reference>
<feature type="transmembrane region" description="Helical" evidence="1">
    <location>
        <begin position="101"/>
        <end position="120"/>
    </location>
</feature>
<dbReference type="GO" id="GO:0052621">
    <property type="term" value="F:diguanylate cyclase activity"/>
    <property type="evidence" value="ECO:0007669"/>
    <property type="project" value="TreeGrafter"/>
</dbReference>
<feature type="transmembrane region" description="Helical" evidence="1">
    <location>
        <begin position="172"/>
        <end position="188"/>
    </location>
</feature>
<dbReference type="Gene3D" id="3.30.70.270">
    <property type="match status" value="1"/>
</dbReference>
<proteinExistence type="predicted"/>
<dbReference type="Proteomes" id="UP000198597">
    <property type="component" value="Unassembled WGS sequence"/>
</dbReference>
<accession>A0A1H0V2M3</accession>
<feature type="transmembrane region" description="Helical" evidence="1">
    <location>
        <begin position="6"/>
        <end position="23"/>
    </location>
</feature>
<keyword evidence="1" id="KW-1133">Transmembrane helix</keyword>
<feature type="transmembrane region" description="Helical" evidence="1">
    <location>
        <begin position="30"/>
        <end position="53"/>
    </location>
</feature>
<organism evidence="3 4">
    <name type="scientific">Clostridium gasigenes</name>
    <dbReference type="NCBI Taxonomy" id="94869"/>
    <lineage>
        <taxon>Bacteria</taxon>
        <taxon>Bacillati</taxon>
        <taxon>Bacillota</taxon>
        <taxon>Clostridia</taxon>
        <taxon>Eubacteriales</taxon>
        <taxon>Clostridiaceae</taxon>
        <taxon>Clostridium</taxon>
    </lineage>
</organism>
<feature type="domain" description="GGDEF" evidence="2">
    <location>
        <begin position="243"/>
        <end position="373"/>
    </location>
</feature>
<dbReference type="AlphaFoldDB" id="A0A1H0V2M3"/>
<dbReference type="InterPro" id="IPR029787">
    <property type="entry name" value="Nucleotide_cyclase"/>
</dbReference>
<dbReference type="NCBIfam" id="TIGR00254">
    <property type="entry name" value="GGDEF"/>
    <property type="match status" value="1"/>
</dbReference>
<dbReference type="InterPro" id="IPR043128">
    <property type="entry name" value="Rev_trsase/Diguanyl_cyclase"/>
</dbReference>
<keyword evidence="1" id="KW-0812">Transmembrane</keyword>
<name>A0A1H0V2M3_9CLOT</name>
<evidence type="ECO:0000313" key="3">
    <source>
        <dbReference type="EMBL" id="SDP72769.1"/>
    </source>
</evidence>
<evidence type="ECO:0000313" key="4">
    <source>
        <dbReference type="Proteomes" id="UP000198597"/>
    </source>
</evidence>
<dbReference type="InterPro" id="IPR000160">
    <property type="entry name" value="GGDEF_dom"/>
</dbReference>
<dbReference type="PANTHER" id="PTHR45138">
    <property type="entry name" value="REGULATORY COMPONENTS OF SENSORY TRANSDUCTION SYSTEM"/>
    <property type="match status" value="1"/>
</dbReference>
<sequence>MLELQINIFMCLLLIVTIVHAYFKLNRSSNIFNLFITTKIIILVMLILEILSVMYNKVDYLDSIVIHKVINIIGFSLAPFPILLIYILLNKWIYKKIDGKILGLLSIPLLINLMFSLLSYRFNYIFKITIENTYLRGPMFLISPLVNCFYFLLTLIFLWVNRRKINKEELTIFKLVVLIPFILGAIQLKYDIYLTIWSSWGISIIIMYTFILNDNSKKDSLTGLENRLEYYIYIDKLKKKNNLKLTAINIDLDGIKYINDNYGHYEGDQSIKVFATLLKDVFGQNIKTIRLGGDEFIILIKDDNEFFIKKFIKDLVNKLEEYNENSGKEYKIKFSYGIATYNPNRENIEDLLNRSDEAMYRNKNSKSYYNDKI</sequence>
<dbReference type="InterPro" id="IPR050469">
    <property type="entry name" value="Diguanylate_Cyclase"/>
</dbReference>
<dbReference type="PROSITE" id="PS50887">
    <property type="entry name" value="GGDEF"/>
    <property type="match status" value="1"/>
</dbReference>
<evidence type="ECO:0000259" key="2">
    <source>
        <dbReference type="PROSITE" id="PS50887"/>
    </source>
</evidence>
<dbReference type="EMBL" id="FNJM01000014">
    <property type="protein sequence ID" value="SDP72769.1"/>
    <property type="molecule type" value="Genomic_DNA"/>
</dbReference>
<dbReference type="Pfam" id="PF00990">
    <property type="entry name" value="GGDEF"/>
    <property type="match status" value="1"/>
</dbReference>
<feature type="transmembrane region" description="Helical" evidence="1">
    <location>
        <begin position="140"/>
        <end position="160"/>
    </location>
</feature>
<dbReference type="STRING" id="94869.SAMN04488529_11411"/>
<evidence type="ECO:0000256" key="1">
    <source>
        <dbReference type="SAM" id="Phobius"/>
    </source>
</evidence>
<feature type="transmembrane region" description="Helical" evidence="1">
    <location>
        <begin position="65"/>
        <end position="89"/>
    </location>
</feature>
<keyword evidence="1" id="KW-0472">Membrane</keyword>
<dbReference type="SMART" id="SM00267">
    <property type="entry name" value="GGDEF"/>
    <property type="match status" value="1"/>
</dbReference>